<keyword evidence="4" id="KW-0788">Thiol protease</keyword>
<dbReference type="Proteomes" id="UP000184428">
    <property type="component" value="Unassembled WGS sequence"/>
</dbReference>
<dbReference type="InterPro" id="IPR038765">
    <property type="entry name" value="Papain-like_cys_pep_sf"/>
</dbReference>
<dbReference type="AlphaFoldDB" id="A0A1M7UW59"/>
<evidence type="ECO:0000256" key="1">
    <source>
        <dbReference type="ARBA" id="ARBA00007074"/>
    </source>
</evidence>
<dbReference type="Pfam" id="PF00877">
    <property type="entry name" value="NLPC_P60"/>
    <property type="match status" value="1"/>
</dbReference>
<accession>A0A1M7UW59</accession>
<keyword evidence="6" id="KW-0732">Signal</keyword>
<proteinExistence type="inferred from homology"/>
<keyword evidence="5" id="KW-0175">Coiled coil</keyword>
<feature type="domain" description="NlpC/P60" evidence="7">
    <location>
        <begin position="225"/>
        <end position="340"/>
    </location>
</feature>
<dbReference type="SUPFAM" id="SSF54001">
    <property type="entry name" value="Cysteine proteinases"/>
    <property type="match status" value="1"/>
</dbReference>
<gene>
    <name evidence="8" type="ORF">SAMN05660350_04105</name>
</gene>
<dbReference type="PROSITE" id="PS51935">
    <property type="entry name" value="NLPC_P60"/>
    <property type="match status" value="1"/>
</dbReference>
<dbReference type="PANTHER" id="PTHR47053">
    <property type="entry name" value="MUREIN DD-ENDOPEPTIDASE MEPH-RELATED"/>
    <property type="match status" value="1"/>
</dbReference>
<dbReference type="EMBL" id="FRDM01000033">
    <property type="protein sequence ID" value="SHN87212.1"/>
    <property type="molecule type" value="Genomic_DNA"/>
</dbReference>
<protein>
    <submittedName>
        <fullName evidence="8">Cell wall-associated hydrolase, NlpC family</fullName>
    </submittedName>
</protein>
<organism evidence="8 9">
    <name type="scientific">Geodermatophilus obscurus</name>
    <dbReference type="NCBI Taxonomy" id="1861"/>
    <lineage>
        <taxon>Bacteria</taxon>
        <taxon>Bacillati</taxon>
        <taxon>Actinomycetota</taxon>
        <taxon>Actinomycetes</taxon>
        <taxon>Geodermatophilales</taxon>
        <taxon>Geodermatophilaceae</taxon>
        <taxon>Geodermatophilus</taxon>
    </lineage>
</organism>
<feature type="coiled-coil region" evidence="5">
    <location>
        <begin position="43"/>
        <end position="70"/>
    </location>
</feature>
<dbReference type="RefSeq" id="WP_072920517.1">
    <property type="nucleotide sequence ID" value="NZ_FRDM01000033.1"/>
</dbReference>
<feature type="chain" id="PRO_5009929748" evidence="6">
    <location>
        <begin position="39"/>
        <end position="340"/>
    </location>
</feature>
<evidence type="ECO:0000256" key="2">
    <source>
        <dbReference type="ARBA" id="ARBA00022670"/>
    </source>
</evidence>
<dbReference type="InterPro" id="IPR000064">
    <property type="entry name" value="NLP_P60_dom"/>
</dbReference>
<evidence type="ECO:0000313" key="9">
    <source>
        <dbReference type="Proteomes" id="UP000184428"/>
    </source>
</evidence>
<keyword evidence="3 8" id="KW-0378">Hydrolase</keyword>
<keyword evidence="2" id="KW-0645">Protease</keyword>
<name>A0A1M7UW59_9ACTN</name>
<evidence type="ECO:0000256" key="6">
    <source>
        <dbReference type="SAM" id="SignalP"/>
    </source>
</evidence>
<evidence type="ECO:0000259" key="7">
    <source>
        <dbReference type="PROSITE" id="PS51935"/>
    </source>
</evidence>
<evidence type="ECO:0000256" key="3">
    <source>
        <dbReference type="ARBA" id="ARBA00022801"/>
    </source>
</evidence>
<feature type="signal peptide" evidence="6">
    <location>
        <begin position="1"/>
        <end position="38"/>
    </location>
</feature>
<dbReference type="Gene3D" id="3.90.1720.10">
    <property type="entry name" value="endopeptidase domain like (from Nostoc punctiforme)"/>
    <property type="match status" value="1"/>
</dbReference>
<dbReference type="GO" id="GO:0008234">
    <property type="term" value="F:cysteine-type peptidase activity"/>
    <property type="evidence" value="ECO:0007669"/>
    <property type="project" value="UniProtKB-KW"/>
</dbReference>
<comment type="similarity">
    <text evidence="1">Belongs to the peptidase C40 family.</text>
</comment>
<evidence type="ECO:0000313" key="8">
    <source>
        <dbReference type="EMBL" id="SHN87212.1"/>
    </source>
</evidence>
<dbReference type="PANTHER" id="PTHR47053:SF1">
    <property type="entry name" value="MUREIN DD-ENDOPEPTIDASE MEPH-RELATED"/>
    <property type="match status" value="1"/>
</dbReference>
<dbReference type="InterPro" id="IPR051202">
    <property type="entry name" value="Peptidase_C40"/>
</dbReference>
<reference evidence="8 9" key="1">
    <citation type="submission" date="2016-12" db="EMBL/GenBank/DDBJ databases">
        <authorList>
            <person name="Song W.-J."/>
            <person name="Kurnit D.M."/>
        </authorList>
    </citation>
    <scope>NUCLEOTIDE SEQUENCE [LARGE SCALE GENOMIC DNA]</scope>
    <source>
        <strain evidence="8 9">DSM 43162</strain>
    </source>
</reference>
<feature type="coiled-coil region" evidence="5">
    <location>
        <begin position="157"/>
        <end position="191"/>
    </location>
</feature>
<dbReference type="OrthoDB" id="5177647at2"/>
<dbReference type="GO" id="GO:0006508">
    <property type="term" value="P:proteolysis"/>
    <property type="evidence" value="ECO:0007669"/>
    <property type="project" value="UniProtKB-KW"/>
</dbReference>
<sequence length="340" mass="34297">MGRNRTTRRRWSRATLAGGPLSLAVAVAVLLTPATAGAAPASADEASRLVAEASKQVAALDEQVHEAQLTVAAQQQTAADAAALASQAEAVLAGYGPQLAAIAQSAGTTQSRMAAFLTSDSAADVVQQMTTLDLIAAHTEGLLGEVSVAQRAAGQARSDADAAAAQATATLVELERQRADVQARQQQYERDYASLSAAEQAAVRTAVAGPALTADVGAVVAAAPSGDVGAVLEAALAQVGTPYVWGGSAPGGFDCSGLTSYAYAAAGVSLPHSSRAQARMGTAVPRGDLQPGDLVFFGSPIYHVGIYVGSGKMVHARTFGQPVAVTSVDMGGYAGARRIL</sequence>
<evidence type="ECO:0000256" key="4">
    <source>
        <dbReference type="ARBA" id="ARBA00022807"/>
    </source>
</evidence>
<evidence type="ECO:0000256" key="5">
    <source>
        <dbReference type="SAM" id="Coils"/>
    </source>
</evidence>